<feature type="transmembrane region" description="Helical" evidence="11">
    <location>
        <begin position="202"/>
        <end position="220"/>
    </location>
</feature>
<dbReference type="InterPro" id="IPR057290">
    <property type="entry name" value="CHX17_C"/>
</dbReference>
<feature type="compositionally biased region" description="Gly residues" evidence="10">
    <location>
        <begin position="812"/>
        <end position="824"/>
    </location>
</feature>
<evidence type="ECO:0000256" key="10">
    <source>
        <dbReference type="SAM" id="MobiDB-lite"/>
    </source>
</evidence>
<dbReference type="GO" id="GO:0006885">
    <property type="term" value="P:regulation of pH"/>
    <property type="evidence" value="ECO:0007669"/>
    <property type="project" value="TreeGrafter"/>
</dbReference>
<keyword evidence="16" id="KW-1185">Reference proteome</keyword>
<keyword evidence="3" id="KW-0633">Potassium transport</keyword>
<feature type="region of interest" description="Disordered" evidence="10">
    <location>
        <begin position="812"/>
        <end position="880"/>
    </location>
</feature>
<dbReference type="PANTHER" id="PTHR32468">
    <property type="entry name" value="CATION/H + ANTIPORTER"/>
    <property type="match status" value="1"/>
</dbReference>
<feature type="transmembrane region" description="Helical" evidence="11">
    <location>
        <begin position="318"/>
        <end position="337"/>
    </location>
</feature>
<evidence type="ECO:0000256" key="5">
    <source>
        <dbReference type="ARBA" id="ARBA00022958"/>
    </source>
</evidence>
<evidence type="ECO:0000256" key="3">
    <source>
        <dbReference type="ARBA" id="ARBA00022538"/>
    </source>
</evidence>
<evidence type="ECO:0000256" key="7">
    <source>
        <dbReference type="ARBA" id="ARBA00023065"/>
    </source>
</evidence>
<organism evidence="15 16">
    <name type="scientific">Carpinus fangiana</name>
    <dbReference type="NCBI Taxonomy" id="176857"/>
    <lineage>
        <taxon>Eukaryota</taxon>
        <taxon>Viridiplantae</taxon>
        <taxon>Streptophyta</taxon>
        <taxon>Embryophyta</taxon>
        <taxon>Tracheophyta</taxon>
        <taxon>Spermatophyta</taxon>
        <taxon>Magnoliopsida</taxon>
        <taxon>eudicotyledons</taxon>
        <taxon>Gunneridae</taxon>
        <taxon>Pentapetalae</taxon>
        <taxon>rosids</taxon>
        <taxon>fabids</taxon>
        <taxon>Fagales</taxon>
        <taxon>Betulaceae</taxon>
        <taxon>Carpinus</taxon>
    </lineage>
</organism>
<reference evidence="15 16" key="1">
    <citation type="submission" date="2019-06" db="EMBL/GenBank/DDBJ databases">
        <title>A chromosomal-level reference genome of Carpinus fangiana (Coryloideae, Betulaceae).</title>
        <authorList>
            <person name="Yang X."/>
            <person name="Wang Z."/>
            <person name="Zhang L."/>
            <person name="Hao G."/>
            <person name="Liu J."/>
            <person name="Yang Y."/>
        </authorList>
    </citation>
    <scope>NUCLEOTIDE SEQUENCE [LARGE SCALE GENOMIC DNA]</scope>
    <source>
        <strain evidence="15">Cfa_2016G</strain>
        <tissue evidence="15">Leaf</tissue>
    </source>
</reference>
<evidence type="ECO:0000256" key="1">
    <source>
        <dbReference type="ARBA" id="ARBA00004141"/>
    </source>
</evidence>
<feature type="domain" description="Cation/H+ exchanger transmembrane" evidence="12">
    <location>
        <begin position="55"/>
        <end position="430"/>
    </location>
</feature>
<evidence type="ECO:0000259" key="13">
    <source>
        <dbReference type="Pfam" id="PF23256"/>
    </source>
</evidence>
<feature type="transmembrane region" description="Helical" evidence="11">
    <location>
        <begin position="105"/>
        <end position="126"/>
    </location>
</feature>
<dbReference type="OrthoDB" id="2687058at2759"/>
<feature type="transmembrane region" description="Helical" evidence="11">
    <location>
        <begin position="47"/>
        <end position="65"/>
    </location>
</feature>
<evidence type="ECO:0000256" key="2">
    <source>
        <dbReference type="ARBA" id="ARBA00022448"/>
    </source>
</evidence>
<feature type="transmembrane region" description="Helical" evidence="11">
    <location>
        <begin position="138"/>
        <end position="159"/>
    </location>
</feature>
<dbReference type="InterPro" id="IPR050794">
    <property type="entry name" value="CPA2_transporter"/>
</dbReference>
<accession>A0A660KV37</accession>
<dbReference type="InterPro" id="IPR006153">
    <property type="entry name" value="Cation/H_exchanger_TM"/>
</dbReference>
<feature type="transmembrane region" description="Helical" evidence="11">
    <location>
        <begin position="232"/>
        <end position="256"/>
    </location>
</feature>
<dbReference type="Pfam" id="PF00999">
    <property type="entry name" value="Na_H_Exchanger"/>
    <property type="match status" value="1"/>
</dbReference>
<evidence type="ECO:0000313" key="15">
    <source>
        <dbReference type="EMBL" id="KAE8038159.1"/>
    </source>
</evidence>
<protein>
    <submittedName>
        <fullName evidence="15">Uncharacterized protein</fullName>
    </submittedName>
</protein>
<dbReference type="Gene3D" id="1.20.1530.20">
    <property type="match status" value="1"/>
</dbReference>
<feature type="transmembrane region" description="Helical" evidence="11">
    <location>
        <begin position="171"/>
        <end position="190"/>
    </location>
</feature>
<feature type="transmembrane region" description="Helical" evidence="11">
    <location>
        <begin position="349"/>
        <end position="367"/>
    </location>
</feature>
<keyword evidence="8 11" id="KW-0472">Membrane</keyword>
<dbReference type="Pfam" id="PF23259">
    <property type="entry name" value="CHX17_C"/>
    <property type="match status" value="1"/>
</dbReference>
<feature type="domain" description="Cation/H(+) antiporter central" evidence="13">
    <location>
        <begin position="487"/>
        <end position="630"/>
    </location>
</feature>
<evidence type="ECO:0000256" key="6">
    <source>
        <dbReference type="ARBA" id="ARBA00022989"/>
    </source>
</evidence>
<dbReference type="GO" id="GO:0012505">
    <property type="term" value="C:endomembrane system"/>
    <property type="evidence" value="ECO:0007669"/>
    <property type="project" value="TreeGrafter"/>
</dbReference>
<dbReference type="GO" id="GO:1902600">
    <property type="term" value="P:proton transmembrane transport"/>
    <property type="evidence" value="ECO:0007669"/>
    <property type="project" value="InterPro"/>
</dbReference>
<name>A0A660KV37_9ROSI</name>
<evidence type="ECO:0000256" key="4">
    <source>
        <dbReference type="ARBA" id="ARBA00022692"/>
    </source>
</evidence>
<keyword evidence="5" id="KW-0630">Potassium</keyword>
<dbReference type="PANTHER" id="PTHR32468:SF74">
    <property type="entry name" value="CATION_H(+) ANTIPORTER 21-RELATED"/>
    <property type="match status" value="1"/>
</dbReference>
<evidence type="ECO:0000256" key="8">
    <source>
        <dbReference type="ARBA" id="ARBA00023136"/>
    </source>
</evidence>
<dbReference type="GO" id="GO:0016020">
    <property type="term" value="C:membrane"/>
    <property type="evidence" value="ECO:0007669"/>
    <property type="project" value="UniProtKB-SubCell"/>
</dbReference>
<dbReference type="AlphaFoldDB" id="A0A660KV37"/>
<keyword evidence="7" id="KW-0406">Ion transport</keyword>
<keyword evidence="6 11" id="KW-1133">Transmembrane helix</keyword>
<dbReference type="GO" id="GO:0015297">
    <property type="term" value="F:antiporter activity"/>
    <property type="evidence" value="ECO:0007669"/>
    <property type="project" value="InterPro"/>
</dbReference>
<dbReference type="InterPro" id="IPR038770">
    <property type="entry name" value="Na+/solute_symporter_sf"/>
</dbReference>
<feature type="compositionally biased region" description="Basic and acidic residues" evidence="10">
    <location>
        <begin position="834"/>
        <end position="845"/>
    </location>
</feature>
<dbReference type="Pfam" id="PF23256">
    <property type="entry name" value="CHX17_2nd"/>
    <property type="match status" value="1"/>
</dbReference>
<proteinExistence type="inferred from homology"/>
<evidence type="ECO:0000313" key="16">
    <source>
        <dbReference type="Proteomes" id="UP000327013"/>
    </source>
</evidence>
<evidence type="ECO:0000256" key="11">
    <source>
        <dbReference type="SAM" id="Phobius"/>
    </source>
</evidence>
<sequence>MGGKMAKDEWIVIDKIDKFEACYKKNITGSRGLWRAENALISSLPQFILQLFLIILIIRIVALFLKPLRQPRIMAEILGGVLLGRSGLGSSMLFLAYVFPLKSLVALETVANLSVVYYMFLVGLETDVSLILRAGKKAYSVAFAGIIVSFPVGYGLFYFLRPHPTIPGSGLFWATALACTNFQELARILAEVKLLRSKVGRTALTSSMISDLSCWVFLVLTQAVLEIKGREIALASTVSFMIFLVFAVHPALKWVINRISKEDNFNEFHICCVLTGVILCGFIADACGAHSIAGAFMFGVIMPKGELKDILIEKVEDFVSGFMMPLFFIIVGLRTNISQIAYGISFGRTLLIILLACLPKLLSTWLISQFFRMSTLDALALGLLMSTKGLLSFIILNSGRTKKALDNQTFSILVVTFWLMTLVIGPILTCIYKRTRRGRQSKRRNIQSARQDSEFLILACVHSMRNVSGIITLLQASIANQLSPVSIFAVHLVELAGRASSMLIVHDTYGKVSDKISGTNTAPHTRAQPDSVLGAFKRLETKGNNVVAVHPLTAMSAYDSMHEDICSLAEDKHVLLILLPFHKQPTIDGGMEDSNPVLRGVNQNVLANAPCSVGIFVDRGLSTSATTSSRESNHGNIEQHFAMLFIGGQDDREALAYAWRMLGNPCMRLDIIRFVLGDDHLNPIDHHNHQGDHNDDKEEILATLKDSDKEKELDDEYIADFIQSLSSNPSIRYIEKVVNNGEEILKTICNLEHEYDLYIVGRREGMVSPLTSGLTEWSDFPELGALGDTLVSSTFSSTISILIVQQHVGGGGGTIHGGGGGERGGGGEETENDEREHAGHLKEQFGHMTWEPPPKDNADKEPFVHRPDQGDYNHEDDDDF</sequence>
<keyword evidence="4 11" id="KW-0812">Transmembrane</keyword>
<feature type="domain" description="Cation/H(+) antiporter C-terminal" evidence="14">
    <location>
        <begin position="642"/>
        <end position="809"/>
    </location>
</feature>
<dbReference type="InterPro" id="IPR057291">
    <property type="entry name" value="CHX17_2nd"/>
</dbReference>
<evidence type="ECO:0000256" key="9">
    <source>
        <dbReference type="ARBA" id="ARBA00038341"/>
    </source>
</evidence>
<evidence type="ECO:0000259" key="12">
    <source>
        <dbReference type="Pfam" id="PF00999"/>
    </source>
</evidence>
<feature type="compositionally biased region" description="Basic and acidic residues" evidence="10">
    <location>
        <begin position="853"/>
        <end position="873"/>
    </location>
</feature>
<dbReference type="Proteomes" id="UP000327013">
    <property type="component" value="Chromosome 4"/>
</dbReference>
<gene>
    <name evidence="15" type="ORF">FH972_010695</name>
</gene>
<dbReference type="GO" id="GO:0006813">
    <property type="term" value="P:potassium ion transport"/>
    <property type="evidence" value="ECO:0007669"/>
    <property type="project" value="UniProtKB-KW"/>
</dbReference>
<comment type="similarity">
    <text evidence="9">Belongs to the monovalent cation:proton antiporter 2 (CPA2) transporter (TC 2.A.37) family. CHX (TC 2.A.37.4) subfamily.</text>
</comment>
<comment type="subcellular location">
    <subcellularLocation>
        <location evidence="1">Membrane</location>
        <topology evidence="1">Multi-pass membrane protein</topology>
    </subcellularLocation>
</comment>
<dbReference type="EMBL" id="CM017324">
    <property type="protein sequence ID" value="KAE8038159.1"/>
    <property type="molecule type" value="Genomic_DNA"/>
</dbReference>
<evidence type="ECO:0000259" key="14">
    <source>
        <dbReference type="Pfam" id="PF23259"/>
    </source>
</evidence>
<feature type="transmembrane region" description="Helical" evidence="11">
    <location>
        <begin position="410"/>
        <end position="429"/>
    </location>
</feature>
<feature type="transmembrane region" description="Helical" evidence="11">
    <location>
        <begin position="77"/>
        <end position="99"/>
    </location>
</feature>
<feature type="transmembrane region" description="Helical" evidence="11">
    <location>
        <begin position="379"/>
        <end position="398"/>
    </location>
</feature>
<feature type="transmembrane region" description="Helical" evidence="11">
    <location>
        <begin position="268"/>
        <end position="298"/>
    </location>
</feature>
<keyword evidence="2" id="KW-0813">Transport</keyword>